<evidence type="ECO:0000256" key="1">
    <source>
        <dbReference type="ARBA" id="ARBA00000223"/>
    </source>
</evidence>
<reference evidence="4 5" key="1">
    <citation type="submission" date="2020-08" db="EMBL/GenBank/DDBJ databases">
        <title>The Agave Microbiome: Exploring the role of microbial communities in plant adaptations to desert environments.</title>
        <authorList>
            <person name="Partida-Martinez L.P."/>
        </authorList>
    </citation>
    <scope>NUCLEOTIDE SEQUENCE [LARGE SCALE GENOMIC DNA]</scope>
    <source>
        <strain evidence="4 5">AS3.12</strain>
    </source>
</reference>
<dbReference type="AlphaFoldDB" id="A0A7X0MTB1"/>
<dbReference type="InterPro" id="IPR007721">
    <property type="entry name" value="RbsD_FucU"/>
</dbReference>
<dbReference type="PANTHER" id="PTHR31690:SF4">
    <property type="entry name" value="FUCOSE MUTAROTASE"/>
    <property type="match status" value="1"/>
</dbReference>
<dbReference type="Proteomes" id="UP000585437">
    <property type="component" value="Unassembled WGS sequence"/>
</dbReference>
<dbReference type="GO" id="GO:0042806">
    <property type="term" value="F:fucose binding"/>
    <property type="evidence" value="ECO:0007669"/>
    <property type="project" value="TreeGrafter"/>
</dbReference>
<dbReference type="InterPro" id="IPR050443">
    <property type="entry name" value="RbsD/FucU_mutarotase"/>
</dbReference>
<dbReference type="GO" id="GO:0006004">
    <property type="term" value="P:fucose metabolic process"/>
    <property type="evidence" value="ECO:0007669"/>
    <property type="project" value="TreeGrafter"/>
</dbReference>
<comment type="catalytic activity">
    <reaction evidence="1">
        <text>beta-D-ribopyranose = beta-D-ribofuranose</text>
        <dbReference type="Rhea" id="RHEA:25432"/>
        <dbReference type="ChEBI" id="CHEBI:27476"/>
        <dbReference type="ChEBI" id="CHEBI:47002"/>
        <dbReference type="EC" id="5.4.99.62"/>
    </reaction>
</comment>
<comment type="catalytic activity">
    <reaction evidence="3">
        <text>alpha-L-fucose = beta-L-fucose</text>
        <dbReference type="Rhea" id="RHEA:25580"/>
        <dbReference type="ChEBI" id="CHEBI:42548"/>
        <dbReference type="ChEBI" id="CHEBI:42589"/>
        <dbReference type="EC" id="5.1.3.29"/>
    </reaction>
</comment>
<evidence type="ECO:0000313" key="5">
    <source>
        <dbReference type="Proteomes" id="UP000585437"/>
    </source>
</evidence>
<dbReference type="GO" id="GO:0062193">
    <property type="term" value="F:D-ribose pyranase activity"/>
    <property type="evidence" value="ECO:0007669"/>
    <property type="project" value="UniProtKB-EC"/>
</dbReference>
<dbReference type="Pfam" id="PF05025">
    <property type="entry name" value="RbsD_FucU"/>
    <property type="match status" value="1"/>
</dbReference>
<proteinExistence type="predicted"/>
<evidence type="ECO:0000256" key="2">
    <source>
        <dbReference type="ARBA" id="ARBA00023235"/>
    </source>
</evidence>
<dbReference type="RefSeq" id="WP_184655910.1">
    <property type="nucleotide sequence ID" value="NZ_JACHBU010000011.1"/>
</dbReference>
<accession>A0A7X0MTB1</accession>
<dbReference type="GO" id="GO:0036373">
    <property type="term" value="F:L-fucose mutarotase activity"/>
    <property type="evidence" value="ECO:0007669"/>
    <property type="project" value="UniProtKB-EC"/>
</dbReference>
<keyword evidence="5" id="KW-1185">Reference proteome</keyword>
<dbReference type="EC" id="5.1.3.29" evidence="4"/>
<dbReference type="PANTHER" id="PTHR31690">
    <property type="entry name" value="FUCOSE MUTAROTASE"/>
    <property type="match status" value="1"/>
</dbReference>
<dbReference type="SUPFAM" id="SSF102546">
    <property type="entry name" value="RbsD-like"/>
    <property type="match status" value="1"/>
</dbReference>
<gene>
    <name evidence="4" type="ORF">F4695_004234</name>
</gene>
<sequence length="144" mass="15948">MLKNIPKHLSPDVLWALAAMGHGDCLAVVDANYPAYSRHQRVLPIVGVPLVSIIADILMLMPVDDFLEKPVVKMVPDGDLGYAASVHHDVEKIVNDTEERQVNFEPVERTKFYDVAARAFAVVATTDDRPFGCFIFTKGVIRSV</sequence>
<organism evidence="4 5">
    <name type="scientific">Rhizobium soli</name>
    <dbReference type="NCBI Taxonomy" id="424798"/>
    <lineage>
        <taxon>Bacteria</taxon>
        <taxon>Pseudomonadati</taxon>
        <taxon>Pseudomonadota</taxon>
        <taxon>Alphaproteobacteria</taxon>
        <taxon>Hyphomicrobiales</taxon>
        <taxon>Rhizobiaceae</taxon>
        <taxon>Rhizobium/Agrobacterium group</taxon>
        <taxon>Rhizobium</taxon>
    </lineage>
</organism>
<dbReference type="EMBL" id="JACHBU010000011">
    <property type="protein sequence ID" value="MBB6510842.1"/>
    <property type="molecule type" value="Genomic_DNA"/>
</dbReference>
<evidence type="ECO:0000256" key="3">
    <source>
        <dbReference type="ARBA" id="ARBA00036324"/>
    </source>
</evidence>
<dbReference type="Gene3D" id="3.40.1650.10">
    <property type="entry name" value="RbsD-like domain"/>
    <property type="match status" value="1"/>
</dbReference>
<name>A0A7X0MTB1_9HYPH</name>
<comment type="caution">
    <text evidence="4">The sequence shown here is derived from an EMBL/GenBank/DDBJ whole genome shotgun (WGS) entry which is preliminary data.</text>
</comment>
<evidence type="ECO:0000313" key="4">
    <source>
        <dbReference type="EMBL" id="MBB6510842.1"/>
    </source>
</evidence>
<protein>
    <submittedName>
        <fullName evidence="4">L-fucose mutarotase</fullName>
        <ecNumber evidence="4">5.1.3.29</ecNumber>
    </submittedName>
</protein>
<keyword evidence="2 4" id="KW-0413">Isomerase</keyword>
<dbReference type="InterPro" id="IPR023750">
    <property type="entry name" value="RbsD-like_sf"/>
</dbReference>